<dbReference type="AlphaFoldDB" id="A0A846Y9D2"/>
<gene>
    <name evidence="1" type="ORF">HGA08_29525</name>
</gene>
<protein>
    <submittedName>
        <fullName evidence="1">Uncharacterized protein</fullName>
    </submittedName>
</protein>
<organism evidence="1 2">
    <name type="scientific">Nocardia vermiculata</name>
    <dbReference type="NCBI Taxonomy" id="257274"/>
    <lineage>
        <taxon>Bacteria</taxon>
        <taxon>Bacillati</taxon>
        <taxon>Actinomycetota</taxon>
        <taxon>Actinomycetes</taxon>
        <taxon>Mycobacteriales</taxon>
        <taxon>Nocardiaceae</taxon>
        <taxon>Nocardia</taxon>
    </lineage>
</organism>
<accession>A0A846Y9D2</accession>
<dbReference type="Proteomes" id="UP000565711">
    <property type="component" value="Unassembled WGS sequence"/>
</dbReference>
<reference evidence="1 2" key="1">
    <citation type="submission" date="2020-04" db="EMBL/GenBank/DDBJ databases">
        <title>MicrobeNet Type strains.</title>
        <authorList>
            <person name="Nicholson A.C."/>
        </authorList>
    </citation>
    <scope>NUCLEOTIDE SEQUENCE [LARGE SCALE GENOMIC DNA]</scope>
    <source>
        <strain evidence="1 2">JCM 12354</strain>
    </source>
</reference>
<dbReference type="RefSeq" id="WP_067879873.1">
    <property type="nucleotide sequence ID" value="NZ_JAAXOP010000027.1"/>
</dbReference>
<proteinExistence type="predicted"/>
<dbReference type="EMBL" id="JAAXOP010000027">
    <property type="protein sequence ID" value="NKY54331.1"/>
    <property type="molecule type" value="Genomic_DNA"/>
</dbReference>
<evidence type="ECO:0000313" key="1">
    <source>
        <dbReference type="EMBL" id="NKY54331.1"/>
    </source>
</evidence>
<name>A0A846Y9D2_9NOCA</name>
<evidence type="ECO:0000313" key="2">
    <source>
        <dbReference type="Proteomes" id="UP000565711"/>
    </source>
</evidence>
<comment type="caution">
    <text evidence="1">The sequence shown here is derived from an EMBL/GenBank/DDBJ whole genome shotgun (WGS) entry which is preliminary data.</text>
</comment>
<sequence length="253" mass="29539">MTAKRAFFSFPQITNPDKHVAYNEWHMLDHRPENLALQGVVYGDRWVLSPDCAEVSTRNDPVMRDFHYMAMYWFDKPVDDSEREWKALGRSTLDQGRRPERQWTQRSVTGFYRPVRGRMSDRTQISLAALPFRPMRGVHVRICELLEPESVATEAVDRWYDRVRMPQLLEAAGAVGGWTFRSERLQIAGVDRENLPQWRLQLIYLEVDPLEFVVDLAARDRARADAVDTGGVESVVFEGPLRAITPWQWNWFD</sequence>
<keyword evidence="2" id="KW-1185">Reference proteome</keyword>